<comment type="caution">
    <text evidence="1">The sequence shown here is derived from an EMBL/GenBank/DDBJ whole genome shotgun (WGS) entry which is preliminary data.</text>
</comment>
<dbReference type="Gene3D" id="1.25.40.10">
    <property type="entry name" value="Tetratricopeptide repeat domain"/>
    <property type="match status" value="3"/>
</dbReference>
<proteinExistence type="predicted"/>
<dbReference type="InterPro" id="IPR006597">
    <property type="entry name" value="Sel1-like"/>
</dbReference>
<dbReference type="Proteomes" id="UP000176101">
    <property type="component" value="Unassembled WGS sequence"/>
</dbReference>
<dbReference type="Pfam" id="PF13432">
    <property type="entry name" value="TPR_16"/>
    <property type="match status" value="2"/>
</dbReference>
<dbReference type="SUPFAM" id="SSF48452">
    <property type="entry name" value="TPR-like"/>
    <property type="match status" value="1"/>
</dbReference>
<evidence type="ECO:0000313" key="1">
    <source>
        <dbReference type="EMBL" id="OEV03705.1"/>
    </source>
</evidence>
<keyword evidence="2" id="KW-1185">Reference proteome</keyword>
<sequence length="973" mass="104428">MGGSSQVDNDHEARRAAFRAFAERSRTGDRLAALAAAHAAHDQVAAVGHAELRGVALNCVGLAQFELGEFASAAESHQRAKDLSRRSDVRGFAALRASLARIAAGESTAYPQVWEVDSAPGQLAALARSEHPHLAPAAGVELGRVLRGERHFLAAIRAYRSVVDSGHPWCGPRAAAPLAELLREAGDHEGAARVLDQPSSQADASDLIDLALAPLDDPEAPPCWLAPVRPGLDHYRAGDLSAARSELRATAASDWRPAACQANALLAGIELLHGEPTTARQLLGDLAESADFTHGPRAAVALAILEAAAAAPQGTTTATDPVSALGRYLTRDPDATTGLRALAQEGHPLAGMFAALLSDLLRDVRPGSEAASWHDLAMRSGDGPAAGYASYLTATDLTSWEDAERVVDALAAACETTTVLPWAAVRLGEASLADLYGGGESLYSFQDALGTGHRALLPRAAAGLFDSSPADSWSAEQRYALATELLAGDPPTEAVPPLAWLAAETLIRFEDDLDGGRAALERIPDSDPEFGAPASAVRLLLDEDVDGMRSVFEWLARWDERSLEWASECCVSVLWEFPDEATHTRQALQVLADLGHPSELADKASERLIKVCEIQHDLDGELAAREASKLRRDGYPGAGIAEVARRHHLAGDLDRAVELYQRVNTPEFPEARGGAAVDLGVLFRHQGRHEEARALLATGVPAKHCFTLGKELEGAGRIDEAVLAWELIVDTDDATWAVRANYFLGRAHAERGESDAAITAYQRAAATRDSYFRGMAWHQLGCLYQEQGDLESAKQAQQRGAEVGARLEKDGDTVVSVCELRLGELATLSGDSDEARRRYLDMAGSADRGTAAMGAMMLGGEAKDRRDVAEARHWYQRVIDSGDLFQRELAVTHLGELYYWVDAREQSREFYERTLDSGRSSPELVAEAAYRLGEMASQDGDTDQAVRHLARARDTGDAEFSSQASRLLGQLTD</sequence>
<dbReference type="PATRIC" id="fig|1075402.3.peg.2973"/>
<dbReference type="STRING" id="1075402.AN216_10685"/>
<accession>A0A1E7KIH7</accession>
<dbReference type="InterPro" id="IPR019734">
    <property type="entry name" value="TPR_rpt"/>
</dbReference>
<dbReference type="AlphaFoldDB" id="A0A1E7KIH7"/>
<dbReference type="Pfam" id="PF13181">
    <property type="entry name" value="TPR_8"/>
    <property type="match status" value="1"/>
</dbReference>
<evidence type="ECO:0000313" key="2">
    <source>
        <dbReference type="Proteomes" id="UP000176101"/>
    </source>
</evidence>
<dbReference type="InterPro" id="IPR011990">
    <property type="entry name" value="TPR-like_helical_dom_sf"/>
</dbReference>
<organism evidence="1 2">
    <name type="scientific">Streptomyces oceani</name>
    <dbReference type="NCBI Taxonomy" id="1075402"/>
    <lineage>
        <taxon>Bacteria</taxon>
        <taxon>Bacillati</taxon>
        <taxon>Actinomycetota</taxon>
        <taxon>Actinomycetes</taxon>
        <taxon>Kitasatosporales</taxon>
        <taxon>Streptomycetaceae</taxon>
        <taxon>Streptomyces</taxon>
    </lineage>
</organism>
<dbReference type="SMART" id="SM00028">
    <property type="entry name" value="TPR"/>
    <property type="match status" value="5"/>
</dbReference>
<dbReference type="EMBL" id="LJGU01000116">
    <property type="protein sequence ID" value="OEV03705.1"/>
    <property type="molecule type" value="Genomic_DNA"/>
</dbReference>
<reference evidence="1 2" key="1">
    <citation type="journal article" date="2016" name="Front. Microbiol.">
        <title>Comparative Genomics Analysis of Streptomyces Species Reveals Their Adaptation to the Marine Environment and Their Diversity at the Genomic Level.</title>
        <authorList>
            <person name="Tian X."/>
            <person name="Zhang Z."/>
            <person name="Yang T."/>
            <person name="Chen M."/>
            <person name="Li J."/>
            <person name="Chen F."/>
            <person name="Yang J."/>
            <person name="Li W."/>
            <person name="Zhang B."/>
            <person name="Zhang Z."/>
            <person name="Wu J."/>
            <person name="Zhang C."/>
            <person name="Long L."/>
            <person name="Xiao J."/>
        </authorList>
    </citation>
    <scope>NUCLEOTIDE SEQUENCE [LARGE SCALE GENOMIC DNA]</scope>
    <source>
        <strain evidence="1 2">SCSIO 02100</strain>
    </source>
</reference>
<dbReference type="OrthoDB" id="3907951at2"/>
<name>A0A1E7KIH7_9ACTN</name>
<gene>
    <name evidence="1" type="ORF">AN216_10685</name>
</gene>
<protein>
    <submittedName>
        <fullName evidence="1">Uncharacterized protein</fullName>
    </submittedName>
</protein>
<dbReference type="RefSeq" id="WP_070196402.1">
    <property type="nucleotide sequence ID" value="NZ_LJGU01000116.1"/>
</dbReference>
<dbReference type="SMART" id="SM00671">
    <property type="entry name" value="SEL1"/>
    <property type="match status" value="4"/>
</dbReference>